<keyword evidence="4 18" id="KW-0732">Signal</keyword>
<evidence type="ECO:0000313" key="20">
    <source>
        <dbReference type="Proteomes" id="UP000001055"/>
    </source>
</evidence>
<dbReference type="GO" id="GO:0071555">
    <property type="term" value="P:cell wall organization"/>
    <property type="evidence" value="ECO:0007669"/>
    <property type="project" value="UniProtKB-KW"/>
</dbReference>
<evidence type="ECO:0000256" key="12">
    <source>
        <dbReference type="ARBA" id="ARBA00041604"/>
    </source>
</evidence>
<keyword evidence="5" id="KW-0677">Repeat</keyword>
<accession>Q0V7I1</accession>
<keyword evidence="8" id="KW-0325">Glycoprotein</keyword>
<dbReference type="Gene3D" id="2.160.20.10">
    <property type="entry name" value="Single-stranded right-handed beta-helix, Pectin lyase-like"/>
    <property type="match status" value="1"/>
</dbReference>
<sequence length="471" mass="51215">MRLSSALAYTLLQATAIVASVHDTRSTEVTPSKRPNHVVGPHHPSKPFPASPDRTKTCIIQAHGNGTDDSANILKAIKDCNNGGHVVFPKDQKFTIGTALDLRFLNHIDLGKISELKFCLTFVIDYEIDIQGTIQFTNDTNYWQKNGFYQTFQNATTFFQLGGHDVNVYGGGTLDGNGQVWYDLYAKDIYILRPILFGAIDLHGGSISDLKFRYSPQWYTLVANSTDVVFSNIDVAGGSVSKNPAKNTDGWDTYRSDNIVIQNSHIDNGDDCVSFKPNSTNIIVQNLWCNGSHGISVGSLGQYVGEVDYVENIYVYNISMSNASDGARIKVWPGSASALSGDLQGGGGSGAVSNITYDLMTLSNVDYAIEITQCYGQKNITLCNQYPSKLTISDITIKNFSGTTSKKYQPLIGYLVCSSPTVCKDITIENIDVKSPNGTDLYACGSIEGIEKQVNCTGEGSKGGNSKMRLV</sequence>
<evidence type="ECO:0000256" key="3">
    <source>
        <dbReference type="ARBA" id="ARBA00022525"/>
    </source>
</evidence>
<dbReference type="InterPro" id="IPR011050">
    <property type="entry name" value="Pectin_lyase_fold/virulence"/>
</dbReference>
<evidence type="ECO:0000256" key="16">
    <source>
        <dbReference type="RuleBase" id="RU361169"/>
    </source>
</evidence>
<dbReference type="HOGENOM" id="CLU_016031_1_0_1"/>
<dbReference type="GeneID" id="5968189"/>
<dbReference type="GO" id="GO:0047911">
    <property type="term" value="F:galacturan 1,4-alpha-galacturonidase activity"/>
    <property type="evidence" value="ECO:0007669"/>
    <property type="project" value="UniProtKB-EC"/>
</dbReference>
<evidence type="ECO:0000256" key="18">
    <source>
        <dbReference type="SAM" id="SignalP"/>
    </source>
</evidence>
<evidence type="ECO:0000256" key="4">
    <source>
        <dbReference type="ARBA" id="ARBA00022729"/>
    </source>
</evidence>
<dbReference type="AlphaFoldDB" id="Q0V7I1"/>
<comment type="catalytic activity">
    <reaction evidence="14">
        <text>[(1-&gt;4)-alpha-D-galacturonosyl](n) + H2O = alpha-D-galacturonate + [(1-&gt;4)-alpha-D-galacturonosyl](n-1)</text>
        <dbReference type="Rhea" id="RHEA:14117"/>
        <dbReference type="Rhea" id="RHEA-COMP:14570"/>
        <dbReference type="Rhea" id="RHEA-COMP:14572"/>
        <dbReference type="ChEBI" id="CHEBI:15377"/>
        <dbReference type="ChEBI" id="CHEBI:58658"/>
        <dbReference type="ChEBI" id="CHEBI:140523"/>
        <dbReference type="EC" id="3.2.1.67"/>
    </reaction>
</comment>
<keyword evidence="9 16" id="KW-0326">Glycosidase</keyword>
<dbReference type="FunFam" id="2.160.20.10:FF:000027">
    <property type="entry name" value="Probable exopolygalacturonase X"/>
    <property type="match status" value="1"/>
</dbReference>
<keyword evidence="10" id="KW-0961">Cell wall biogenesis/degradation</keyword>
<dbReference type="KEGG" id="pno:SNOG_00033"/>
<evidence type="ECO:0000256" key="10">
    <source>
        <dbReference type="ARBA" id="ARBA00023316"/>
    </source>
</evidence>
<dbReference type="GO" id="GO:0004650">
    <property type="term" value="F:polygalacturonase activity"/>
    <property type="evidence" value="ECO:0000318"/>
    <property type="project" value="GO_Central"/>
</dbReference>
<dbReference type="GO" id="GO:0005576">
    <property type="term" value="C:extracellular region"/>
    <property type="evidence" value="ECO:0007669"/>
    <property type="project" value="UniProtKB-SubCell"/>
</dbReference>
<feature type="signal peptide" evidence="18">
    <location>
        <begin position="1"/>
        <end position="26"/>
    </location>
</feature>
<evidence type="ECO:0000256" key="14">
    <source>
        <dbReference type="ARBA" id="ARBA00048766"/>
    </source>
</evidence>
<dbReference type="EMBL" id="CH445325">
    <property type="protein sequence ID" value="EAT91528.2"/>
    <property type="molecule type" value="Genomic_DNA"/>
</dbReference>
<evidence type="ECO:0000256" key="9">
    <source>
        <dbReference type="ARBA" id="ARBA00023295"/>
    </source>
</evidence>
<dbReference type="SMART" id="SM00710">
    <property type="entry name" value="PbH1"/>
    <property type="match status" value="7"/>
</dbReference>
<gene>
    <name evidence="19" type="ORF">SNOG_00033</name>
</gene>
<evidence type="ECO:0000256" key="8">
    <source>
        <dbReference type="ARBA" id="ARBA00023180"/>
    </source>
</evidence>
<evidence type="ECO:0000256" key="15">
    <source>
        <dbReference type="PROSITE-ProRule" id="PRU10052"/>
    </source>
</evidence>
<dbReference type="GO" id="GO:0045490">
    <property type="term" value="P:pectin catabolic process"/>
    <property type="evidence" value="ECO:0000318"/>
    <property type="project" value="GO_Central"/>
</dbReference>
<dbReference type="PANTHER" id="PTHR31736:SF14">
    <property type="entry name" value="EXOPOLYGALACTURONASE X-1-RELATED"/>
    <property type="match status" value="1"/>
</dbReference>
<dbReference type="InterPro" id="IPR000743">
    <property type="entry name" value="Glyco_hydro_28"/>
</dbReference>
<dbReference type="SUPFAM" id="SSF51126">
    <property type="entry name" value="Pectin lyase-like"/>
    <property type="match status" value="1"/>
</dbReference>
<protein>
    <recommendedName>
        <fullName evidence="11">galacturonan 1,4-alpha-galacturonidase</fullName>
        <ecNumber evidence="11">3.2.1.67</ecNumber>
    </recommendedName>
    <alternativeName>
        <fullName evidence="13">Galacturan 1,4-alpha-galacturonidase</fullName>
    </alternativeName>
    <alternativeName>
        <fullName evidence="12">Poly(1,4-alpha-D-galacturonide)galacturonohydrolase</fullName>
    </alternativeName>
</protein>
<proteinExistence type="inferred from homology"/>
<evidence type="ECO:0000256" key="17">
    <source>
        <dbReference type="SAM" id="MobiDB-lite"/>
    </source>
</evidence>
<evidence type="ECO:0000256" key="11">
    <source>
        <dbReference type="ARBA" id="ARBA00038933"/>
    </source>
</evidence>
<dbReference type="PANTHER" id="PTHR31736">
    <property type="match status" value="1"/>
</dbReference>
<dbReference type="VEuPathDB" id="FungiDB:JI435_000330"/>
<keyword evidence="6 16" id="KW-0378">Hydrolase</keyword>
<reference evidence="20" key="1">
    <citation type="journal article" date="2007" name="Plant Cell">
        <title>Dothideomycete-plant interactions illuminated by genome sequencing and EST analysis of the wheat pathogen Stagonospora nodorum.</title>
        <authorList>
            <person name="Hane J.K."/>
            <person name="Lowe R.G."/>
            <person name="Solomon P.S."/>
            <person name="Tan K.C."/>
            <person name="Schoch C.L."/>
            <person name="Spatafora J.W."/>
            <person name="Crous P.W."/>
            <person name="Kodira C."/>
            <person name="Birren B.W."/>
            <person name="Galagan J.E."/>
            <person name="Torriani S.F."/>
            <person name="McDonald B.A."/>
            <person name="Oliver R.P."/>
        </authorList>
    </citation>
    <scope>NUCLEOTIDE SEQUENCE [LARGE SCALE GENOMIC DNA]</scope>
    <source>
        <strain evidence="20">SN15 / ATCC MYA-4574 / FGSC 10173</strain>
    </source>
</reference>
<comment type="subcellular location">
    <subcellularLocation>
        <location evidence="1">Secreted</location>
    </subcellularLocation>
</comment>
<feature type="active site" evidence="15">
    <location>
        <position position="293"/>
    </location>
</feature>
<dbReference type="PROSITE" id="PS00502">
    <property type="entry name" value="POLYGALACTURONASE"/>
    <property type="match status" value="1"/>
</dbReference>
<evidence type="ECO:0000256" key="5">
    <source>
        <dbReference type="ARBA" id="ARBA00022737"/>
    </source>
</evidence>
<evidence type="ECO:0000256" key="7">
    <source>
        <dbReference type="ARBA" id="ARBA00023157"/>
    </source>
</evidence>
<comment type="similarity">
    <text evidence="2 16">Belongs to the glycosyl hydrolase 28 family.</text>
</comment>
<evidence type="ECO:0000256" key="13">
    <source>
        <dbReference type="ARBA" id="ARBA00043142"/>
    </source>
</evidence>
<name>Q0V7I1_PHANO</name>
<keyword evidence="3" id="KW-0964">Secreted</keyword>
<dbReference type="STRING" id="321614.Q0V7I1"/>
<dbReference type="EC" id="3.2.1.67" evidence="11"/>
<evidence type="ECO:0000313" key="19">
    <source>
        <dbReference type="EMBL" id="EAT91528.2"/>
    </source>
</evidence>
<feature type="chain" id="PRO_5004178723" description="galacturonan 1,4-alpha-galacturonidase" evidence="18">
    <location>
        <begin position="27"/>
        <end position="471"/>
    </location>
</feature>
<dbReference type="InterPro" id="IPR012334">
    <property type="entry name" value="Pectin_lyas_fold"/>
</dbReference>
<dbReference type="Proteomes" id="UP000001055">
    <property type="component" value="Unassembled WGS sequence"/>
</dbReference>
<dbReference type="InterPro" id="IPR006626">
    <property type="entry name" value="PbH1"/>
</dbReference>
<dbReference type="eggNOG" id="ENOG502QPPR">
    <property type="taxonomic scope" value="Eukaryota"/>
</dbReference>
<feature type="region of interest" description="Disordered" evidence="17">
    <location>
        <begin position="23"/>
        <end position="52"/>
    </location>
</feature>
<evidence type="ECO:0000256" key="2">
    <source>
        <dbReference type="ARBA" id="ARBA00008834"/>
    </source>
</evidence>
<keyword evidence="7" id="KW-1015">Disulfide bond</keyword>
<organism evidence="19 20">
    <name type="scientific">Phaeosphaeria nodorum (strain SN15 / ATCC MYA-4574 / FGSC 10173)</name>
    <name type="common">Glume blotch fungus</name>
    <name type="synonym">Parastagonospora nodorum</name>
    <dbReference type="NCBI Taxonomy" id="321614"/>
    <lineage>
        <taxon>Eukaryota</taxon>
        <taxon>Fungi</taxon>
        <taxon>Dikarya</taxon>
        <taxon>Ascomycota</taxon>
        <taxon>Pezizomycotina</taxon>
        <taxon>Dothideomycetes</taxon>
        <taxon>Pleosporomycetidae</taxon>
        <taxon>Pleosporales</taxon>
        <taxon>Pleosporineae</taxon>
        <taxon>Phaeosphaeriaceae</taxon>
        <taxon>Parastagonospora</taxon>
    </lineage>
</organism>
<dbReference type="Pfam" id="PF00295">
    <property type="entry name" value="Glyco_hydro_28"/>
    <property type="match status" value="1"/>
</dbReference>
<dbReference type="InParanoid" id="Q0V7I1"/>
<dbReference type="RefSeq" id="XP_001790731.1">
    <property type="nucleotide sequence ID" value="XM_001790679.1"/>
</dbReference>
<evidence type="ECO:0000256" key="1">
    <source>
        <dbReference type="ARBA" id="ARBA00004613"/>
    </source>
</evidence>
<evidence type="ECO:0000256" key="6">
    <source>
        <dbReference type="ARBA" id="ARBA00022801"/>
    </source>
</evidence>